<dbReference type="InterPro" id="IPR003660">
    <property type="entry name" value="HAMP_dom"/>
</dbReference>
<dbReference type="InterPro" id="IPR050980">
    <property type="entry name" value="2C_sensor_his_kinase"/>
</dbReference>
<comment type="caution">
    <text evidence="14">The sequence shown here is derived from an EMBL/GenBank/DDBJ whole genome shotgun (WGS) entry which is preliminary data.</text>
</comment>
<keyword evidence="8 14" id="KW-0418">Kinase</keyword>
<evidence type="ECO:0000256" key="10">
    <source>
        <dbReference type="ARBA" id="ARBA00023012"/>
    </source>
</evidence>
<dbReference type="GO" id="GO:0000155">
    <property type="term" value="F:phosphorelay sensor kinase activity"/>
    <property type="evidence" value="ECO:0007669"/>
    <property type="project" value="InterPro"/>
</dbReference>
<evidence type="ECO:0000256" key="6">
    <source>
        <dbReference type="ARBA" id="ARBA00022679"/>
    </source>
</evidence>
<dbReference type="eggNOG" id="COG2205">
    <property type="taxonomic scope" value="Bacteria"/>
</dbReference>
<comment type="catalytic activity">
    <reaction evidence="1">
        <text>ATP + protein L-histidine = ADP + protein N-phospho-L-histidine.</text>
        <dbReference type="EC" id="2.7.13.3"/>
    </reaction>
</comment>
<evidence type="ECO:0000256" key="4">
    <source>
        <dbReference type="ARBA" id="ARBA00022475"/>
    </source>
</evidence>
<keyword evidence="4" id="KW-1003">Cell membrane</keyword>
<dbReference type="SMART" id="SM00388">
    <property type="entry name" value="HisKA"/>
    <property type="match status" value="1"/>
</dbReference>
<dbReference type="Proteomes" id="UP000005561">
    <property type="component" value="Unassembled WGS sequence"/>
</dbReference>
<keyword evidence="6" id="KW-0808">Transferase</keyword>
<dbReference type="InterPro" id="IPR003594">
    <property type="entry name" value="HATPase_dom"/>
</dbReference>
<dbReference type="Gene3D" id="6.10.340.10">
    <property type="match status" value="1"/>
</dbReference>
<dbReference type="InterPro" id="IPR036097">
    <property type="entry name" value="HisK_dim/P_sf"/>
</dbReference>
<keyword evidence="5" id="KW-0597">Phosphoprotein</keyword>
<proteinExistence type="predicted"/>
<dbReference type="PROSITE" id="PS50885">
    <property type="entry name" value="HAMP"/>
    <property type="match status" value="1"/>
</dbReference>
<keyword evidence="9" id="KW-0067">ATP-binding</keyword>
<dbReference type="InterPro" id="IPR036890">
    <property type="entry name" value="HATPase_C_sf"/>
</dbReference>
<dbReference type="InterPro" id="IPR003661">
    <property type="entry name" value="HisK_dim/P_dom"/>
</dbReference>
<comment type="subcellular location">
    <subcellularLocation>
        <location evidence="2">Cell membrane</location>
        <topology evidence="2">Multi-pass membrane protein</topology>
    </subcellularLocation>
</comment>
<keyword evidence="10" id="KW-0902">Two-component regulatory system</keyword>
<evidence type="ECO:0000256" key="3">
    <source>
        <dbReference type="ARBA" id="ARBA00012438"/>
    </source>
</evidence>
<dbReference type="Pfam" id="PF02518">
    <property type="entry name" value="HATPase_c"/>
    <property type="match status" value="1"/>
</dbReference>
<dbReference type="PANTHER" id="PTHR44936">
    <property type="entry name" value="SENSOR PROTEIN CREC"/>
    <property type="match status" value="1"/>
</dbReference>
<evidence type="ECO:0000256" key="2">
    <source>
        <dbReference type="ARBA" id="ARBA00004651"/>
    </source>
</evidence>
<dbReference type="SMART" id="SM00387">
    <property type="entry name" value="HATPase_c"/>
    <property type="match status" value="1"/>
</dbReference>
<evidence type="ECO:0000313" key="15">
    <source>
        <dbReference type="Proteomes" id="UP000005561"/>
    </source>
</evidence>
<dbReference type="RefSeq" id="WP_006860996.1">
    <property type="nucleotide sequence ID" value="NZ_ACCL02000004.1"/>
</dbReference>
<dbReference type="InterPro" id="IPR005467">
    <property type="entry name" value="His_kinase_dom"/>
</dbReference>
<organism evidence="14 15">
    <name type="scientific">Marvinbryantia formatexigens DSM 14469</name>
    <dbReference type="NCBI Taxonomy" id="478749"/>
    <lineage>
        <taxon>Bacteria</taxon>
        <taxon>Bacillati</taxon>
        <taxon>Bacillota</taxon>
        <taxon>Clostridia</taxon>
        <taxon>Lachnospirales</taxon>
        <taxon>Lachnospiraceae</taxon>
        <taxon>Marvinbryantia</taxon>
    </lineage>
</organism>
<keyword evidence="7" id="KW-0547">Nucleotide-binding</keyword>
<dbReference type="STRING" id="168384.SAMN05660368_00474"/>
<dbReference type="PANTHER" id="PTHR44936:SF10">
    <property type="entry name" value="SENSOR PROTEIN RSTB"/>
    <property type="match status" value="1"/>
</dbReference>
<dbReference type="PROSITE" id="PS50109">
    <property type="entry name" value="HIS_KIN"/>
    <property type="match status" value="1"/>
</dbReference>
<accession>C6LC54</accession>
<dbReference type="CDD" id="cd06225">
    <property type="entry name" value="HAMP"/>
    <property type="match status" value="1"/>
</dbReference>
<evidence type="ECO:0000259" key="13">
    <source>
        <dbReference type="PROSITE" id="PS50885"/>
    </source>
</evidence>
<keyword evidence="11" id="KW-1133">Transmembrane helix</keyword>
<feature type="domain" description="HAMP" evidence="13">
    <location>
        <begin position="117"/>
        <end position="169"/>
    </location>
</feature>
<dbReference type="Pfam" id="PF00512">
    <property type="entry name" value="HisKA"/>
    <property type="match status" value="1"/>
</dbReference>
<feature type="domain" description="Histidine kinase" evidence="12">
    <location>
        <begin position="184"/>
        <end position="402"/>
    </location>
</feature>
<name>C6LC54_9FIRM</name>
<dbReference type="Gene3D" id="3.30.565.10">
    <property type="entry name" value="Histidine kinase-like ATPase, C-terminal domain"/>
    <property type="match status" value="1"/>
</dbReference>
<dbReference type="SMART" id="SM00304">
    <property type="entry name" value="HAMP"/>
    <property type="match status" value="1"/>
</dbReference>
<dbReference type="Pfam" id="PF00672">
    <property type="entry name" value="HAMP"/>
    <property type="match status" value="1"/>
</dbReference>
<dbReference type="GO" id="GO:0005886">
    <property type="term" value="C:plasma membrane"/>
    <property type="evidence" value="ECO:0007669"/>
    <property type="project" value="UniProtKB-SubCell"/>
</dbReference>
<evidence type="ECO:0000256" key="7">
    <source>
        <dbReference type="ARBA" id="ARBA00022741"/>
    </source>
</evidence>
<dbReference type="EMBL" id="ACCL02000004">
    <property type="protein sequence ID" value="EET62007.1"/>
    <property type="molecule type" value="Genomic_DNA"/>
</dbReference>
<evidence type="ECO:0000256" key="9">
    <source>
        <dbReference type="ARBA" id="ARBA00022840"/>
    </source>
</evidence>
<dbReference type="EC" id="2.7.13.3" evidence="3"/>
<dbReference type="SUPFAM" id="SSF47384">
    <property type="entry name" value="Homodimeric domain of signal transducing histidine kinase"/>
    <property type="match status" value="1"/>
</dbReference>
<keyword evidence="15" id="KW-1185">Reference proteome</keyword>
<gene>
    <name evidence="14" type="ORF">BRYFOR_06201</name>
</gene>
<evidence type="ECO:0000256" key="5">
    <source>
        <dbReference type="ARBA" id="ARBA00022553"/>
    </source>
</evidence>
<keyword evidence="11" id="KW-0472">Membrane</keyword>
<protein>
    <recommendedName>
        <fullName evidence="3">histidine kinase</fullName>
        <ecNumber evidence="3">2.7.13.3</ecNumber>
    </recommendedName>
</protein>
<feature type="transmembrane region" description="Helical" evidence="11">
    <location>
        <begin position="93"/>
        <end position="115"/>
    </location>
</feature>
<sequence length="402" mass="45013">MEKLKRTFQNMSLRKSLACYIILFALLAALLVMLTENLCQRGIDAVYARYPDERERYYLVDENGQRLGESTYVYKQEMELPQEAKRALGLLELLPAVLTPVYAAACTLAAALFFYRRKLKRPLALLTEASGKIAENNLDFSVEYDRADEMGALCGAFEQMRAALEENQKEMWRAVEERKRLNAAFAHDLRTPLTVLRGCNEILLLAEDGQERRTAEMMQKHIQRLEGYVAGMSSLQRLEDRAPICAELPLADLLGTLKDSAGVLCAQYQKEFQFAYQTASARLSMDADIFQQVSENLLSNAVRYAKTSVSVTVREADGGLLLTVADDGGGFSEKGLKNASEPYYSEQKKGGRASDGDSGNHFGLGLYICKVLCRQHGGWLKIENRDSGANVTAFFSEKMPKR</sequence>
<reference evidence="14" key="1">
    <citation type="submission" date="2009-07" db="EMBL/GenBank/DDBJ databases">
        <authorList>
            <person name="Weinstock G."/>
            <person name="Sodergren E."/>
            <person name="Clifton S."/>
            <person name="Fulton L."/>
            <person name="Fulton B."/>
            <person name="Courtney L."/>
            <person name="Fronick C."/>
            <person name="Harrison M."/>
            <person name="Strong C."/>
            <person name="Farmer C."/>
            <person name="Delahaunty K."/>
            <person name="Markovic C."/>
            <person name="Hall O."/>
            <person name="Minx P."/>
            <person name="Tomlinson C."/>
            <person name="Mitreva M."/>
            <person name="Nelson J."/>
            <person name="Hou S."/>
            <person name="Wollam A."/>
            <person name="Pepin K.H."/>
            <person name="Johnson M."/>
            <person name="Bhonagiri V."/>
            <person name="Nash W.E."/>
            <person name="Warren W."/>
            <person name="Chinwalla A."/>
            <person name="Mardis E.R."/>
            <person name="Wilson R.K."/>
        </authorList>
    </citation>
    <scope>NUCLEOTIDE SEQUENCE [LARGE SCALE GENOMIC DNA]</scope>
    <source>
        <strain evidence="14">DSM 14469</strain>
    </source>
</reference>
<evidence type="ECO:0000259" key="12">
    <source>
        <dbReference type="PROSITE" id="PS50109"/>
    </source>
</evidence>
<dbReference type="SUPFAM" id="SSF55874">
    <property type="entry name" value="ATPase domain of HSP90 chaperone/DNA topoisomerase II/histidine kinase"/>
    <property type="match status" value="1"/>
</dbReference>
<dbReference type="AlphaFoldDB" id="C6LC54"/>
<dbReference type="CDD" id="cd00082">
    <property type="entry name" value="HisKA"/>
    <property type="match status" value="1"/>
</dbReference>
<dbReference type="GO" id="GO:0005524">
    <property type="term" value="F:ATP binding"/>
    <property type="evidence" value="ECO:0007669"/>
    <property type="project" value="UniProtKB-KW"/>
</dbReference>
<evidence type="ECO:0000256" key="8">
    <source>
        <dbReference type="ARBA" id="ARBA00022777"/>
    </source>
</evidence>
<keyword evidence="11" id="KW-0812">Transmembrane</keyword>
<evidence type="ECO:0000256" key="1">
    <source>
        <dbReference type="ARBA" id="ARBA00000085"/>
    </source>
</evidence>
<evidence type="ECO:0000256" key="11">
    <source>
        <dbReference type="SAM" id="Phobius"/>
    </source>
</evidence>
<dbReference type="Gene3D" id="1.10.287.130">
    <property type="match status" value="1"/>
</dbReference>
<evidence type="ECO:0000313" key="14">
    <source>
        <dbReference type="EMBL" id="EET62007.1"/>
    </source>
</evidence>
<dbReference type="SUPFAM" id="SSF158472">
    <property type="entry name" value="HAMP domain-like"/>
    <property type="match status" value="1"/>
</dbReference>